<name>A0A2M8EJ07_UNCKA</name>
<dbReference type="EMBL" id="PFSK01000023">
    <property type="protein sequence ID" value="PJC22722.1"/>
    <property type="molecule type" value="Genomic_DNA"/>
</dbReference>
<sequence>MEGVNKALREELLGRYPGFYNVMAALRGPDFAPANELEWAFTAFVRACVLAESLEGLISLRHKRLSQADVSRLIAELQLLLRRVVEHILIRVDIWRGIKHYLVHVEYALAVLARRSSLSEKKKQEAKALGDLLAIIKLRFERVCGGKESLNYALPALEDTVLAWYGLYCKD</sequence>
<accession>A0A2M8EJ07</accession>
<organism evidence="1 2">
    <name type="scientific">candidate division WWE3 bacterium CG_4_9_14_0_2_um_filter_48_10</name>
    <dbReference type="NCBI Taxonomy" id="1975078"/>
    <lineage>
        <taxon>Bacteria</taxon>
        <taxon>Katanobacteria</taxon>
    </lineage>
</organism>
<dbReference type="Proteomes" id="UP000228781">
    <property type="component" value="Unassembled WGS sequence"/>
</dbReference>
<reference evidence="2" key="1">
    <citation type="submission" date="2017-09" db="EMBL/GenBank/DDBJ databases">
        <title>Depth-based differentiation of microbial function through sediment-hosted aquifers and enrichment of novel symbionts in the deep terrestrial subsurface.</title>
        <authorList>
            <person name="Probst A.J."/>
            <person name="Ladd B."/>
            <person name="Jarett J.K."/>
            <person name="Geller-Mcgrath D.E."/>
            <person name="Sieber C.M.K."/>
            <person name="Emerson J.B."/>
            <person name="Anantharaman K."/>
            <person name="Thomas B.C."/>
            <person name="Malmstrom R."/>
            <person name="Stieglmeier M."/>
            <person name="Klingl A."/>
            <person name="Woyke T."/>
            <person name="Ryan C.M."/>
            <person name="Banfield J.F."/>
        </authorList>
    </citation>
    <scope>NUCLEOTIDE SEQUENCE [LARGE SCALE GENOMIC DNA]</scope>
</reference>
<gene>
    <name evidence="1" type="ORF">CO059_01860</name>
</gene>
<proteinExistence type="predicted"/>
<evidence type="ECO:0000313" key="1">
    <source>
        <dbReference type="EMBL" id="PJC22722.1"/>
    </source>
</evidence>
<protein>
    <submittedName>
        <fullName evidence="1">Uncharacterized protein</fullName>
    </submittedName>
</protein>
<dbReference type="AlphaFoldDB" id="A0A2M8EJ07"/>
<comment type="caution">
    <text evidence="1">The sequence shown here is derived from an EMBL/GenBank/DDBJ whole genome shotgun (WGS) entry which is preliminary data.</text>
</comment>
<evidence type="ECO:0000313" key="2">
    <source>
        <dbReference type="Proteomes" id="UP000228781"/>
    </source>
</evidence>